<gene>
    <name evidence="1" type="ORF">QRX60_19895</name>
</gene>
<dbReference type="Proteomes" id="UP001239397">
    <property type="component" value="Chromosome"/>
</dbReference>
<dbReference type="Gene3D" id="3.40.50.450">
    <property type="match status" value="1"/>
</dbReference>
<dbReference type="NCBIfam" id="NF047389">
    <property type="entry name" value="ATPase_Sll1717"/>
    <property type="match status" value="1"/>
</dbReference>
<protein>
    <submittedName>
        <fullName evidence="1">Uncharacterized protein</fullName>
    </submittedName>
</protein>
<reference evidence="1 2" key="1">
    <citation type="submission" date="2023-06" db="EMBL/GenBank/DDBJ databases">
        <authorList>
            <person name="Oyuntsetseg B."/>
            <person name="Kim S.B."/>
        </authorList>
    </citation>
    <scope>NUCLEOTIDE SEQUENCE [LARGE SCALE GENOMIC DNA]</scope>
    <source>
        <strain evidence="1 2">4-36</strain>
    </source>
</reference>
<name>A0A9Y2JZT7_9PSEU</name>
<evidence type="ECO:0000313" key="2">
    <source>
        <dbReference type="Proteomes" id="UP001239397"/>
    </source>
</evidence>
<evidence type="ECO:0000313" key="1">
    <source>
        <dbReference type="EMBL" id="WIY05989.1"/>
    </source>
</evidence>
<dbReference type="RefSeq" id="WP_286002261.1">
    <property type="nucleotide sequence ID" value="NZ_CP127295.1"/>
</dbReference>
<sequence>MERLFFGYGAKPDDIRRTMSSLAARLGELNGVESSVSWEDLKVDGRLIVNEIESHVSKSSICVFDLTVPNLNVLFELGLAIGLKRRVVLLQSSAFQKASKRVDDEVPLLSTVGYTRYANEDELLNQMISVIGHEAPPLWNDVEMSISANLDDSCMLYVPSAQEDNASRRLSRTLERFEKLNSTTISFEDYGSMPLAWYVEQIYRCGVAVFHMTPSNDYLAALVNPRVALLAGIARGIGRNTLIVAPQVEETAVDYRDMSIRYSNPPQLERLVLNWLDSLPDASTSRHAKVRTELKTELSWLRFGNHVAESDRDGLEYYFVRTSDYQDVVTSAATIFTGKKGTGKTANMLTAADELRLDPRNLVCVIKPASYELDGLTEVLRRIDKKHLDNYLIEGLWKYLLYTEIAAKTVAEAESRPAGIATGSPEDRLRRCLEEKHEGVGSNFSDRLESLVDSLAGVVNSQLDSASIKEARSVIDRALHGTAIKDLRQLIGDALSGRQRVAILVDNLDKAWERGADLDLLAQLLLGLLGVVGRVVDEFRREKNRKSSVNVTLTVFLRSDIFAFIRDKAREPDKISVAEIEWRDPDLLIRVLEDRFKFNSNKDLDPRLLWDGFFAPAVRGLPSRDYLLSRVQARPRDLVFFANAAVNRASNAKHQKIEESDILEAEKSYSQFAYEALLVEGVAAGMDLEEILIEFAGENPILDFSRIEQILGPLEESHLGVPYIVESLRRLGFLGVETSDGSFDYGGTDGEMKRANVLARKLEKGLGRPARYEVHTAYRRFLEIDG</sequence>
<keyword evidence="2" id="KW-1185">Reference proteome</keyword>
<dbReference type="EMBL" id="CP127295">
    <property type="protein sequence ID" value="WIY05989.1"/>
    <property type="molecule type" value="Genomic_DNA"/>
</dbReference>
<dbReference type="InterPro" id="IPR059206">
    <property type="entry name" value="Sll1717-like"/>
</dbReference>
<accession>A0A9Y2JZT7</accession>
<proteinExistence type="predicted"/>
<dbReference type="AlphaFoldDB" id="A0A9Y2JZT7"/>
<dbReference type="KEGG" id="amog:QRX60_19895"/>
<organism evidence="1 2">
    <name type="scientific">Amycolatopsis mongoliensis</name>
    <dbReference type="NCBI Taxonomy" id="715475"/>
    <lineage>
        <taxon>Bacteria</taxon>
        <taxon>Bacillati</taxon>
        <taxon>Actinomycetota</taxon>
        <taxon>Actinomycetes</taxon>
        <taxon>Pseudonocardiales</taxon>
        <taxon>Pseudonocardiaceae</taxon>
        <taxon>Amycolatopsis</taxon>
    </lineage>
</organism>